<evidence type="ECO:0000256" key="1">
    <source>
        <dbReference type="ARBA" id="ARBA00022737"/>
    </source>
</evidence>
<evidence type="ECO:0000256" key="2">
    <source>
        <dbReference type="SAM" id="MobiDB-lite"/>
    </source>
</evidence>
<keyword evidence="4" id="KW-1185">Reference proteome</keyword>
<feature type="region of interest" description="Disordered" evidence="2">
    <location>
        <begin position="361"/>
        <end position="443"/>
    </location>
</feature>
<feature type="compositionally biased region" description="Basic and acidic residues" evidence="2">
    <location>
        <begin position="227"/>
        <end position="238"/>
    </location>
</feature>
<proteinExistence type="predicted"/>
<feature type="compositionally biased region" description="Basic and acidic residues" evidence="2">
    <location>
        <begin position="148"/>
        <end position="159"/>
    </location>
</feature>
<keyword evidence="1" id="KW-0677">Repeat</keyword>
<sequence>MPPKRNRRNVSDDEDDAPVPKEIPEKHSSDEDRAKGRGGKKAANKRSKDKNKSATVNEASAPVPEATGKTKGKPKKGRKAVDSDDESPRQNQTAVPEEKHSNDDDKQPAGAQKNTKRGGGKNRRKHFDSDEDEEEAQAPLPSGRNKGRSMEDYEIDTQRKQKNPKPGKKQKAHAPSEDEDDEQDIPKPTLSEMGAFEVAELADDNIDEDFYKKKRRANRGKAAPKTSAKDKTAQKVEAEDSANESDTESKGVAKKNKKARGKVEDEDSANESGTELKGLPKKTKKARGKDHPEDELVSKLADVHLDESEPPVKDQPSRHQTPTDSLIEKVATADAMEEDASAIPSLAKPKKSKKLSRFEELITKPPSPPPSPPVVHAEEEVAPLSKKDKKAKKMAALQKVSVTPPKSHEETEEADQEVVEEPKEEVAQPEVPEEQPEDAVAVGEPERPVVKMSKKEMKKLKKKEQFDIMVESATEKAIASMGTLDNFALAQASSRSAVQENSLDIKLENFSISAKGKELFVNASLQITNGRRYGLCGPNGQPFVIYARVHQLLSSESFVVDD</sequence>
<feature type="compositionally biased region" description="Basic residues" evidence="2">
    <location>
        <begin position="160"/>
        <end position="172"/>
    </location>
</feature>
<protein>
    <submittedName>
        <fullName evidence="3">Uncharacterized protein</fullName>
    </submittedName>
</protein>
<feature type="compositionally biased region" description="Basic and acidic residues" evidence="2">
    <location>
        <begin position="79"/>
        <end position="88"/>
    </location>
</feature>
<feature type="compositionally biased region" description="Basic residues" evidence="2">
    <location>
        <begin position="279"/>
        <end position="288"/>
    </location>
</feature>
<reference evidence="3 4" key="1">
    <citation type="submission" date="2018-11" db="EMBL/GenBank/DDBJ databases">
        <authorList>
            <consortium name="Pathogen Informatics"/>
        </authorList>
    </citation>
    <scope>NUCLEOTIDE SEQUENCE [LARGE SCALE GENOMIC DNA]</scope>
</reference>
<gene>
    <name evidence="3" type="ORF">DILT_LOCUS265</name>
</gene>
<feature type="compositionally biased region" description="Basic residues" evidence="2">
    <location>
        <begin position="36"/>
        <end position="49"/>
    </location>
</feature>
<accession>A0A3P6QKR5</accession>
<feature type="compositionally biased region" description="Basic and acidic residues" evidence="2">
    <location>
        <begin position="289"/>
        <end position="317"/>
    </location>
</feature>
<dbReference type="EMBL" id="UYRU01000988">
    <property type="protein sequence ID" value="VDK30968.1"/>
    <property type="molecule type" value="Genomic_DNA"/>
</dbReference>
<dbReference type="PANTHER" id="PTHR19211">
    <property type="entry name" value="ATP-BINDING TRANSPORT PROTEIN-RELATED"/>
    <property type="match status" value="1"/>
</dbReference>
<feature type="compositionally biased region" description="Basic and acidic residues" evidence="2">
    <location>
        <begin position="18"/>
        <end position="35"/>
    </location>
</feature>
<name>A0A3P6QKR5_DIBLA</name>
<dbReference type="OrthoDB" id="2110130at2759"/>
<evidence type="ECO:0000313" key="3">
    <source>
        <dbReference type="EMBL" id="VDK30968.1"/>
    </source>
</evidence>
<dbReference type="AlphaFoldDB" id="A0A3P6QKR5"/>
<dbReference type="Proteomes" id="UP000281553">
    <property type="component" value="Unassembled WGS sequence"/>
</dbReference>
<feature type="compositionally biased region" description="Acidic residues" evidence="2">
    <location>
        <begin position="410"/>
        <end position="419"/>
    </location>
</feature>
<feature type="region of interest" description="Disordered" evidence="2">
    <location>
        <begin position="1"/>
        <end position="326"/>
    </location>
</feature>
<organism evidence="3 4">
    <name type="scientific">Dibothriocephalus latus</name>
    <name type="common">Fish tapeworm</name>
    <name type="synonym">Diphyllobothrium latum</name>
    <dbReference type="NCBI Taxonomy" id="60516"/>
    <lineage>
        <taxon>Eukaryota</taxon>
        <taxon>Metazoa</taxon>
        <taxon>Spiralia</taxon>
        <taxon>Lophotrochozoa</taxon>
        <taxon>Platyhelminthes</taxon>
        <taxon>Cestoda</taxon>
        <taxon>Eucestoda</taxon>
        <taxon>Diphyllobothriidea</taxon>
        <taxon>Diphyllobothriidae</taxon>
        <taxon>Dibothriocephalus</taxon>
    </lineage>
</organism>
<feature type="compositionally biased region" description="Basic and acidic residues" evidence="2">
    <location>
        <begin position="96"/>
        <end position="107"/>
    </location>
</feature>
<dbReference type="PANTHER" id="PTHR19211:SF14">
    <property type="entry name" value="ATP-BINDING CASSETTE SUB-FAMILY F MEMBER 1"/>
    <property type="match status" value="1"/>
</dbReference>
<feature type="compositionally biased region" description="Basic residues" evidence="2">
    <location>
        <begin position="114"/>
        <end position="126"/>
    </location>
</feature>
<dbReference type="InterPro" id="IPR050611">
    <property type="entry name" value="ABCF"/>
</dbReference>
<dbReference type="GO" id="GO:0005524">
    <property type="term" value="F:ATP binding"/>
    <property type="evidence" value="ECO:0007669"/>
    <property type="project" value="TreeGrafter"/>
</dbReference>
<evidence type="ECO:0000313" key="4">
    <source>
        <dbReference type="Proteomes" id="UP000281553"/>
    </source>
</evidence>